<keyword evidence="3" id="KW-1185">Reference proteome</keyword>
<feature type="compositionally biased region" description="Low complexity" evidence="1">
    <location>
        <begin position="20"/>
        <end position="30"/>
    </location>
</feature>
<organism evidence="2 3">
    <name type="scientific">Panicum virgatum</name>
    <name type="common">Blackwell switchgrass</name>
    <dbReference type="NCBI Taxonomy" id="38727"/>
    <lineage>
        <taxon>Eukaryota</taxon>
        <taxon>Viridiplantae</taxon>
        <taxon>Streptophyta</taxon>
        <taxon>Embryophyta</taxon>
        <taxon>Tracheophyta</taxon>
        <taxon>Spermatophyta</taxon>
        <taxon>Magnoliopsida</taxon>
        <taxon>Liliopsida</taxon>
        <taxon>Poales</taxon>
        <taxon>Poaceae</taxon>
        <taxon>PACMAD clade</taxon>
        <taxon>Panicoideae</taxon>
        <taxon>Panicodae</taxon>
        <taxon>Paniceae</taxon>
        <taxon>Panicinae</taxon>
        <taxon>Panicum</taxon>
        <taxon>Panicum sect. Hiantes</taxon>
    </lineage>
</organism>
<proteinExistence type="predicted"/>
<evidence type="ECO:0000313" key="3">
    <source>
        <dbReference type="Proteomes" id="UP000823388"/>
    </source>
</evidence>
<feature type="region of interest" description="Disordered" evidence="1">
    <location>
        <begin position="50"/>
        <end position="77"/>
    </location>
</feature>
<comment type="caution">
    <text evidence="2">The sequence shown here is derived from an EMBL/GenBank/DDBJ whole genome shotgun (WGS) entry which is preliminary data.</text>
</comment>
<accession>A0A8T0PKE7</accession>
<name>A0A8T0PKE7_PANVG</name>
<feature type="compositionally biased region" description="Pro residues" evidence="1">
    <location>
        <begin position="56"/>
        <end position="65"/>
    </location>
</feature>
<evidence type="ECO:0000313" key="2">
    <source>
        <dbReference type="EMBL" id="KAG2562701.1"/>
    </source>
</evidence>
<dbReference type="EMBL" id="CM029051">
    <property type="protein sequence ID" value="KAG2562701.1"/>
    <property type="molecule type" value="Genomic_DNA"/>
</dbReference>
<protein>
    <submittedName>
        <fullName evidence="2">Uncharacterized protein</fullName>
    </submittedName>
</protein>
<gene>
    <name evidence="2" type="ORF">PVAP13_8KG247266</name>
</gene>
<reference evidence="2" key="1">
    <citation type="submission" date="2020-05" db="EMBL/GenBank/DDBJ databases">
        <title>WGS assembly of Panicum virgatum.</title>
        <authorList>
            <person name="Lovell J.T."/>
            <person name="Jenkins J."/>
            <person name="Shu S."/>
            <person name="Juenger T.E."/>
            <person name="Schmutz J."/>
        </authorList>
    </citation>
    <scope>NUCLEOTIDE SEQUENCE</scope>
    <source>
        <strain evidence="2">AP13</strain>
    </source>
</reference>
<dbReference type="AlphaFoldDB" id="A0A8T0PKE7"/>
<dbReference type="Proteomes" id="UP000823388">
    <property type="component" value="Chromosome 8K"/>
</dbReference>
<evidence type="ECO:0000256" key="1">
    <source>
        <dbReference type="SAM" id="MobiDB-lite"/>
    </source>
</evidence>
<sequence>MSAATSRIDLSGDPPPPCSPSSLLTAASPAPQERIPLRLLPPLAAASQAPQVRIPLRPPPKPPRSPSSSLAAASLAPQVRTPFARSQIRESHWHGLGHARARAGAMPGPRLAALLRQLCPYLPWAPQLLPAGLPSPPGASIPSRPGTPLPTCPGVCFRLPPARPKILEQEGGQKMAYQSNK</sequence>
<feature type="compositionally biased region" description="Low complexity" evidence="1">
    <location>
        <begin position="66"/>
        <end position="77"/>
    </location>
</feature>
<feature type="region of interest" description="Disordered" evidence="1">
    <location>
        <begin position="1"/>
        <end position="30"/>
    </location>
</feature>